<feature type="compositionally biased region" description="Polar residues" evidence="1">
    <location>
        <begin position="139"/>
        <end position="148"/>
    </location>
</feature>
<sequence>MADKDVITGTQQNAWFINFEDDGPDVEAASFVKAVKPSGPAGSEPPSRNGEPSEARHGNPSPSMVNLLMQVDVEQRNPRSLLKKSSSSAPKSQDGHAHSFDRTKADRGTKQTNSSGSAIRADINENEANVPSGGETSVKIVSSDSDGASYTRRGQLRLLVALAAMTVTSSVLVLNNLERPTVSRNAGDSLTGRLNLSALRGDQKSMLRGQSSLAMMGTTAPTLPPTIIFPLADEGVTTPVTPTEILPHTVSVDQGLPRAAIQTVPTALPPASSRTASIALAPTLTPMLDEPATQVTLEPNFDGSSLRPEPSVILAEPLAAPNSLPSDGEMKSTHGGSVRSGSRWYERTRKDTVEENQPRSRERTHSRRRLAIKKPVQTAVADPAAPHPSVTRLPETTRSMLRHNPLRNMRTTSPKFETPRVAQAERATVFSLPTVLRPTPF</sequence>
<accession>A0A5C4L8P0</accession>
<feature type="compositionally biased region" description="Basic and acidic residues" evidence="1">
    <location>
        <begin position="93"/>
        <end position="109"/>
    </location>
</feature>
<evidence type="ECO:0000313" key="2">
    <source>
        <dbReference type="EMBL" id="TNC08766.1"/>
    </source>
</evidence>
<dbReference type="Proteomes" id="UP000305267">
    <property type="component" value="Unassembled WGS sequence"/>
</dbReference>
<feature type="region of interest" description="Disordered" evidence="1">
    <location>
        <begin position="319"/>
        <end position="401"/>
    </location>
</feature>
<feature type="compositionally biased region" description="Basic and acidic residues" evidence="1">
    <location>
        <begin position="344"/>
        <end position="363"/>
    </location>
</feature>
<organism evidence="2 3">
    <name type="scientific">Methylobacterium terricola</name>
    <dbReference type="NCBI Taxonomy" id="2583531"/>
    <lineage>
        <taxon>Bacteria</taxon>
        <taxon>Pseudomonadati</taxon>
        <taxon>Pseudomonadota</taxon>
        <taxon>Alphaproteobacteria</taxon>
        <taxon>Hyphomicrobiales</taxon>
        <taxon>Methylobacteriaceae</taxon>
        <taxon>Methylobacterium</taxon>
    </lineage>
</organism>
<feature type="region of interest" description="Disordered" evidence="1">
    <location>
        <begin position="33"/>
        <end position="148"/>
    </location>
</feature>
<protein>
    <submittedName>
        <fullName evidence="2">Uncharacterized protein</fullName>
    </submittedName>
</protein>
<gene>
    <name evidence="2" type="ORF">FF100_28420</name>
</gene>
<keyword evidence="3" id="KW-1185">Reference proteome</keyword>
<dbReference type="AlphaFoldDB" id="A0A5C4L8P0"/>
<evidence type="ECO:0000313" key="3">
    <source>
        <dbReference type="Proteomes" id="UP000305267"/>
    </source>
</evidence>
<dbReference type="EMBL" id="VDDA01000021">
    <property type="protein sequence ID" value="TNC08766.1"/>
    <property type="molecule type" value="Genomic_DNA"/>
</dbReference>
<reference evidence="2 3" key="1">
    <citation type="submission" date="2019-06" db="EMBL/GenBank/DDBJ databases">
        <title>Genome of Methylobacterium sp. 17Sr1-39.</title>
        <authorList>
            <person name="Seo T."/>
        </authorList>
    </citation>
    <scope>NUCLEOTIDE SEQUENCE [LARGE SCALE GENOMIC DNA]</scope>
    <source>
        <strain evidence="2 3">17Sr1-39</strain>
    </source>
</reference>
<evidence type="ECO:0000256" key="1">
    <source>
        <dbReference type="SAM" id="MobiDB-lite"/>
    </source>
</evidence>
<comment type="caution">
    <text evidence="2">The sequence shown here is derived from an EMBL/GenBank/DDBJ whole genome shotgun (WGS) entry which is preliminary data.</text>
</comment>
<proteinExistence type="predicted"/>
<name>A0A5C4L8P0_9HYPH</name>
<dbReference type="RefSeq" id="WP_139039124.1">
    <property type="nucleotide sequence ID" value="NZ_VDDA01000021.1"/>
</dbReference>